<dbReference type="InterPro" id="IPR000219">
    <property type="entry name" value="DH_dom"/>
</dbReference>
<dbReference type="Pfam" id="PF17838">
    <property type="entry name" value="PH_16"/>
    <property type="match status" value="1"/>
</dbReference>
<dbReference type="SUPFAM" id="SSF50729">
    <property type="entry name" value="PH domain-like"/>
    <property type="match status" value="1"/>
</dbReference>
<accession>A0A7J5X5J0</accession>
<keyword evidence="6" id="KW-0863">Zinc-finger</keyword>
<dbReference type="FunFam" id="1.20.900.10:FF:000004">
    <property type="entry name" value="Rho guanine nucleotide exchange factor 2"/>
    <property type="match status" value="1"/>
</dbReference>
<evidence type="ECO:0000256" key="5">
    <source>
        <dbReference type="ARBA" id="ARBA00022723"/>
    </source>
</evidence>
<proteinExistence type="predicted"/>
<evidence type="ECO:0000256" key="8">
    <source>
        <dbReference type="ARBA" id="ARBA00023054"/>
    </source>
</evidence>
<feature type="compositionally biased region" description="Low complexity" evidence="9">
    <location>
        <begin position="745"/>
        <end position="756"/>
    </location>
</feature>
<evidence type="ECO:0000256" key="6">
    <source>
        <dbReference type="ARBA" id="ARBA00022771"/>
    </source>
</evidence>
<evidence type="ECO:0000259" key="10">
    <source>
        <dbReference type="PROSITE" id="PS50010"/>
    </source>
</evidence>
<dbReference type="GO" id="GO:0015629">
    <property type="term" value="C:actin cytoskeleton"/>
    <property type="evidence" value="ECO:0007669"/>
    <property type="project" value="TreeGrafter"/>
</dbReference>
<protein>
    <recommendedName>
        <fullName evidence="10">DH domain-containing protein</fullName>
    </recommendedName>
</protein>
<dbReference type="InterPro" id="IPR041020">
    <property type="entry name" value="PH_16"/>
</dbReference>
<keyword evidence="3" id="KW-0597">Phosphoprotein</keyword>
<name>A0A7J5X5J0_DISMA</name>
<feature type="compositionally biased region" description="Low complexity" evidence="9">
    <location>
        <begin position="837"/>
        <end position="851"/>
    </location>
</feature>
<comment type="subcellular location">
    <subcellularLocation>
        <location evidence="1">Cytoplasm</location>
    </subcellularLocation>
</comment>
<feature type="compositionally biased region" description="Basic and acidic residues" evidence="9">
    <location>
        <begin position="880"/>
        <end position="894"/>
    </location>
</feature>
<dbReference type="PROSITE" id="PS50010">
    <property type="entry name" value="DH_2"/>
    <property type="match status" value="1"/>
</dbReference>
<dbReference type="Pfam" id="PF00621">
    <property type="entry name" value="RhoGEF"/>
    <property type="match status" value="1"/>
</dbReference>
<dbReference type="GO" id="GO:0043123">
    <property type="term" value="P:positive regulation of canonical NF-kappaB signal transduction"/>
    <property type="evidence" value="ECO:0007669"/>
    <property type="project" value="TreeGrafter"/>
</dbReference>
<evidence type="ECO:0000256" key="9">
    <source>
        <dbReference type="SAM" id="MobiDB-lite"/>
    </source>
</evidence>
<dbReference type="SUPFAM" id="SSF48403">
    <property type="entry name" value="Ankyrin repeat"/>
    <property type="match status" value="1"/>
</dbReference>
<dbReference type="GO" id="GO:0005078">
    <property type="term" value="F:MAP-kinase scaffold activity"/>
    <property type="evidence" value="ECO:0007669"/>
    <property type="project" value="TreeGrafter"/>
</dbReference>
<dbReference type="PANTHER" id="PTHR13944">
    <property type="entry name" value="AGAP007712-PA"/>
    <property type="match status" value="1"/>
</dbReference>
<feature type="region of interest" description="Disordered" evidence="9">
    <location>
        <begin position="418"/>
        <end position="907"/>
    </location>
</feature>
<dbReference type="GO" id="GO:0005085">
    <property type="term" value="F:guanyl-nucleotide exchange factor activity"/>
    <property type="evidence" value="ECO:0007669"/>
    <property type="project" value="UniProtKB-KW"/>
</dbReference>
<keyword evidence="2" id="KW-0963">Cytoplasm</keyword>
<evidence type="ECO:0000256" key="1">
    <source>
        <dbReference type="ARBA" id="ARBA00004496"/>
    </source>
</evidence>
<dbReference type="InterPro" id="IPR035899">
    <property type="entry name" value="DBL_dom_sf"/>
</dbReference>
<evidence type="ECO:0000313" key="12">
    <source>
        <dbReference type="Proteomes" id="UP000518266"/>
    </source>
</evidence>
<evidence type="ECO:0000313" key="11">
    <source>
        <dbReference type="EMBL" id="KAF3832222.1"/>
    </source>
</evidence>
<keyword evidence="5" id="KW-0479">Metal-binding</keyword>
<feature type="compositionally biased region" description="Basic and acidic residues" evidence="9">
    <location>
        <begin position="728"/>
        <end position="740"/>
    </location>
</feature>
<evidence type="ECO:0000256" key="7">
    <source>
        <dbReference type="ARBA" id="ARBA00022833"/>
    </source>
</evidence>
<feature type="compositionally biased region" description="Basic and acidic residues" evidence="9">
    <location>
        <begin position="479"/>
        <end position="499"/>
    </location>
</feature>
<keyword evidence="8" id="KW-0175">Coiled coil</keyword>
<dbReference type="GO" id="GO:0008270">
    <property type="term" value="F:zinc ion binding"/>
    <property type="evidence" value="ECO:0007669"/>
    <property type="project" value="UniProtKB-KW"/>
</dbReference>
<evidence type="ECO:0000256" key="4">
    <source>
        <dbReference type="ARBA" id="ARBA00022658"/>
    </source>
</evidence>
<feature type="compositionally biased region" description="Basic and acidic residues" evidence="9">
    <location>
        <begin position="457"/>
        <end position="470"/>
    </location>
</feature>
<dbReference type="GO" id="GO:0016020">
    <property type="term" value="C:membrane"/>
    <property type="evidence" value="ECO:0007669"/>
    <property type="project" value="TreeGrafter"/>
</dbReference>
<dbReference type="Proteomes" id="UP000518266">
    <property type="component" value="Unassembled WGS sequence"/>
</dbReference>
<feature type="compositionally biased region" description="Basic and acidic residues" evidence="9">
    <location>
        <begin position="771"/>
        <end position="794"/>
    </location>
</feature>
<dbReference type="CDD" id="cd00160">
    <property type="entry name" value="RhoGEF"/>
    <property type="match status" value="1"/>
</dbReference>
<dbReference type="GO" id="GO:0035023">
    <property type="term" value="P:regulation of Rho protein signal transduction"/>
    <property type="evidence" value="ECO:0007669"/>
    <property type="project" value="TreeGrafter"/>
</dbReference>
<evidence type="ECO:0000256" key="3">
    <source>
        <dbReference type="ARBA" id="ARBA00022553"/>
    </source>
</evidence>
<feature type="compositionally biased region" description="Polar residues" evidence="9">
    <location>
        <begin position="517"/>
        <end position="532"/>
    </location>
</feature>
<organism evidence="11 12">
    <name type="scientific">Dissostichus mawsoni</name>
    <name type="common">Antarctic cod</name>
    <dbReference type="NCBI Taxonomy" id="36200"/>
    <lineage>
        <taxon>Eukaryota</taxon>
        <taxon>Metazoa</taxon>
        <taxon>Chordata</taxon>
        <taxon>Craniata</taxon>
        <taxon>Vertebrata</taxon>
        <taxon>Euteleostomi</taxon>
        <taxon>Actinopterygii</taxon>
        <taxon>Neopterygii</taxon>
        <taxon>Teleostei</taxon>
        <taxon>Neoteleostei</taxon>
        <taxon>Acanthomorphata</taxon>
        <taxon>Eupercaria</taxon>
        <taxon>Perciformes</taxon>
        <taxon>Notothenioidei</taxon>
        <taxon>Nototheniidae</taxon>
        <taxon>Dissostichus</taxon>
    </lineage>
</organism>
<dbReference type="OrthoDB" id="28045at2759"/>
<dbReference type="SUPFAM" id="SSF48065">
    <property type="entry name" value="DBL homology domain (DH-domain)"/>
    <property type="match status" value="1"/>
</dbReference>
<dbReference type="Gene3D" id="1.20.900.10">
    <property type="entry name" value="Dbl homology (DH) domain"/>
    <property type="match status" value="1"/>
</dbReference>
<sequence length="1515" mass="166145">MMMMEDMHAVSLEGDVALTHLAVPEEVLIENRISMSLTSVLYAQQFNNSVMKKQPQMGVHPSTIINVAVSFSRSSPQPHNVNGSALVSLSSDDTSAHNNNPFSHNTGRCVITVQLAEEELAEDEDGVDYFLLFAGSTQRHLTSTLRSSHDTLQALCPAHDCCEAVSTAGRSDGLDGALLLDECQIPLQECERLDESLELALHHLLLPPDLDPQETLLHFSARRGLYRVTHFLLQQPGAREALRLVNRQGHTPSAVAELRGNERLVELLKQAETDRDTESVQPVCTDARVVCHLPRLNTHTLTLRIHPGLDPPTLQRSGVSVLELHFDSLHTAAECCDGVEEITCQERLQLSERSDTTSWVENCSVESSSSVDCGHGETGSAERDLSLSLSAPKSDTRPQEHGLGPRVCLRSNTGRDYCQTEQEGRGQPVVPTQSLSSEAAAEEESLTVGIFLPPTEGCDKQAEETDKDEAVIWEGQEVEEGKDRSEQEAEESTVRKREEDTESTDPITPCGDVKTSIMGQSPSSEGSEVSDASDSDIKECCEEGGTMGNPTLIDGADVIKEPQSALSIEGLHKGEPPPDINSLEQNQETAGRDYASEQQQATESGCHSGSVTASEGEVDDEAEPSGCSAESLSMDDPEDTANCVAPANSMEDLRADPSPDLIPSSSDTHADQVPEMSHGISSDDDDGSFRSVGSSTTDIFHPSQDNASVGDQDAVQSNVEDVSSTGLKMEDDSNDSREGESNGPTVVETDTLTLTDCSHTEPESQLLPNFETKEALNPEEKVEELAAELSKEDLLFSESGDASMTVDGAEPEEATNSESNAETEHFASEDSSSVLFEASASPAEESEAISSNDTSDAPAAEKSGDVQSGQPKQDNSEMTADERSPDEGLRHSEDQINASLSDDRGKSSCLKKLLLLQERRMMFAQGKPTAPRSTETERRRFISRATLNSQTSSSLEGNQGLECSWSPEESIKSGAPGGGGGEAEEEAKDRVTEKSRRYRPLRNSCPPMALPLTKSVSMLAISQRDLDGMRSFSSASGSLAYSISEEEPGPLRSDADGKSTTKVSRTFSYLKNKMYKKTRTATHSLTHTHSLTTQQTDRDVVQEVRREPWLLTEQQVSVPDSVPFPTVTMRNKTGGTRERPWSAILSPGPLLLLLPWAVVTETHQHHSPVFDDIPIRGLRDGDDGRTADGGVRGGGQRDGGGLLESVCRAGVSAAAGQRAELMQTELHHIRTLRILSEVYRHGLQKELTLELQTVERLFPVLDELLELHTQHLLRLLERKRESQLHAGGHGGGRAIHRIGDLLLGQFSGSNGESMKRVYGRFCSRHNEAVNLYKELLTKDKRFKACIKKKMSSSIVRRLGIPECILLVTQRITKYPVLIQRMLQHTRESEEDHEDLSLAVRLVKEVIAAVDSKVNDHEKRKRLKDFHGRMDSKSIMMMKSGQMFAREDLLRRRLVHDGGLQLKNVQGRLKEKDQKYIFSMLDQRSTVISLQKLIVREVANEERGLSSSRRASRSRR</sequence>
<feature type="region of interest" description="Disordered" evidence="9">
    <location>
        <begin position="1122"/>
        <end position="1141"/>
    </location>
</feature>
<dbReference type="GO" id="GO:0071875">
    <property type="term" value="P:adrenergic receptor signaling pathway"/>
    <property type="evidence" value="ECO:0007669"/>
    <property type="project" value="TreeGrafter"/>
</dbReference>
<keyword evidence="12" id="KW-1185">Reference proteome</keyword>
<gene>
    <name evidence="11" type="ORF">F7725_025887</name>
</gene>
<feature type="domain" description="DH" evidence="10">
    <location>
        <begin position="1220"/>
        <end position="1412"/>
    </location>
</feature>
<feature type="compositionally biased region" description="Polar residues" evidence="9">
    <location>
        <begin position="596"/>
        <end position="613"/>
    </location>
</feature>
<dbReference type="InterPro" id="IPR011993">
    <property type="entry name" value="PH-like_dom_sf"/>
</dbReference>
<feature type="compositionally biased region" description="Polar residues" evidence="9">
    <location>
        <begin position="703"/>
        <end position="726"/>
    </location>
</feature>
<feature type="compositionally biased region" description="Polar residues" evidence="9">
    <location>
        <begin position="945"/>
        <end position="957"/>
    </location>
</feature>
<keyword evidence="4" id="KW-0344">Guanine-nucleotide releasing factor</keyword>
<feature type="compositionally biased region" description="Polar residues" evidence="9">
    <location>
        <begin position="865"/>
        <end position="878"/>
    </location>
</feature>
<keyword evidence="7" id="KW-0862">Zinc</keyword>
<dbReference type="GO" id="GO:0005737">
    <property type="term" value="C:cytoplasm"/>
    <property type="evidence" value="ECO:0007669"/>
    <property type="project" value="UniProtKB-SubCell"/>
</dbReference>
<dbReference type="Gene3D" id="2.30.29.30">
    <property type="entry name" value="Pleckstrin-homology domain (PH domain)/Phosphotyrosine-binding domain (PTB)"/>
    <property type="match status" value="1"/>
</dbReference>
<dbReference type="InterPro" id="IPR051632">
    <property type="entry name" value="Rho_GEF"/>
</dbReference>
<dbReference type="SMART" id="SM00325">
    <property type="entry name" value="RhoGEF"/>
    <property type="match status" value="1"/>
</dbReference>
<dbReference type="EMBL" id="JAAKFY010000027">
    <property type="protein sequence ID" value="KAF3832222.1"/>
    <property type="molecule type" value="Genomic_DNA"/>
</dbReference>
<comment type="caution">
    <text evidence="11">The sequence shown here is derived from an EMBL/GenBank/DDBJ whole genome shotgun (WGS) entry which is preliminary data.</text>
</comment>
<dbReference type="Gene3D" id="1.25.40.20">
    <property type="entry name" value="Ankyrin repeat-containing domain"/>
    <property type="match status" value="1"/>
</dbReference>
<feature type="compositionally biased region" description="Low complexity" evidence="9">
    <location>
        <begin position="658"/>
        <end position="667"/>
    </location>
</feature>
<reference evidence="11 12" key="1">
    <citation type="submission" date="2020-03" db="EMBL/GenBank/DDBJ databases">
        <title>Dissostichus mawsoni Genome sequencing and assembly.</title>
        <authorList>
            <person name="Park H."/>
        </authorList>
    </citation>
    <scope>NUCLEOTIDE SEQUENCE [LARGE SCALE GENOMIC DNA]</scope>
    <source>
        <strain evidence="11">DM0001</strain>
        <tissue evidence="11">Muscle</tissue>
    </source>
</reference>
<feature type="region of interest" description="Disordered" evidence="9">
    <location>
        <begin position="944"/>
        <end position="1006"/>
    </location>
</feature>
<evidence type="ECO:0000256" key="2">
    <source>
        <dbReference type="ARBA" id="ARBA00022490"/>
    </source>
</evidence>
<dbReference type="PANTHER" id="PTHR13944:SF18">
    <property type="entry name" value="A-KINASE ANCHOR PROTEIN 13"/>
    <property type="match status" value="1"/>
</dbReference>
<dbReference type="InterPro" id="IPR036770">
    <property type="entry name" value="Ankyrin_rpt-contain_sf"/>
</dbReference>